<feature type="region of interest" description="Disordered" evidence="2">
    <location>
        <begin position="60"/>
        <end position="84"/>
    </location>
</feature>
<dbReference type="AlphaFoldDB" id="A0A9D2YA67"/>
<evidence type="ECO:0000256" key="1">
    <source>
        <dbReference type="SAM" id="Coils"/>
    </source>
</evidence>
<accession>A0A9D2YA67</accession>
<evidence type="ECO:0000313" key="4">
    <source>
        <dbReference type="Proteomes" id="UP000822369"/>
    </source>
</evidence>
<feature type="coiled-coil region" evidence="1">
    <location>
        <begin position="407"/>
        <end position="437"/>
    </location>
</feature>
<feature type="compositionally biased region" description="Polar residues" evidence="2">
    <location>
        <begin position="73"/>
        <end position="83"/>
    </location>
</feature>
<dbReference type="Proteomes" id="UP000822369">
    <property type="component" value="Chromosome 8"/>
</dbReference>
<gene>
    <name evidence="3" type="ORF">G4P62_001541</name>
</gene>
<feature type="non-terminal residue" evidence="3">
    <location>
        <position position="437"/>
    </location>
</feature>
<feature type="region of interest" description="Disordered" evidence="2">
    <location>
        <begin position="105"/>
        <end position="129"/>
    </location>
</feature>
<keyword evidence="1" id="KW-0175">Coiled coil</keyword>
<dbReference type="EMBL" id="JAAVVJ010000008">
    <property type="protein sequence ID" value="KAF7216418.1"/>
    <property type="molecule type" value="Genomic_DNA"/>
</dbReference>
<comment type="caution">
    <text evidence="3">The sequence shown here is derived from an EMBL/GenBank/DDBJ whole genome shotgun (WGS) entry which is preliminary data.</text>
</comment>
<feature type="region of interest" description="Disordered" evidence="2">
    <location>
        <begin position="197"/>
        <end position="227"/>
    </location>
</feature>
<protein>
    <submittedName>
        <fullName evidence="3">Golgin subfamily A member 6-like protein 1</fullName>
    </submittedName>
</protein>
<feature type="coiled-coil region" evidence="1">
    <location>
        <begin position="260"/>
        <end position="360"/>
    </location>
</feature>
<sequence>MSVLTEKILSDFVDSSQKKDFYENRGKNTTELNSCADLKLNAAGKYSNSSLQTKTANHFHSLEDSSQVDKQESASGKNETQISDLKPNGAFCVDELVGVDSSLQTVRPENSTEQDCCGIGDKEQTPHADLSPSAAIRYLNEMYSWADSSQPTAETFHSLEDSSQEDEESVSGTNENPVSAFKPNVIFKCDDEIGKTEGNLQTLSPEDLSEQNDYYGTSETNASKPKPTADLNLNAVINYLNGVYSMCNSIQQPNKKESQEERLAKHVKLLEEEILKLRDRCNTQQKQIQDHKDEKQKIKREKLSLEKQKRQLETAKWKVEQERRQVQKEKETLCNEKNTLEDIKLQLREETELLEEGKRLFKIKTKEFEKRKADETLHVALARLREMKYQSGTTKYLGKLKIQSETMDRLDEHMDFSEDLKQTLERKQSQSEGAEDS</sequence>
<feature type="compositionally biased region" description="Polar residues" evidence="2">
    <location>
        <begin position="105"/>
        <end position="114"/>
    </location>
</feature>
<evidence type="ECO:0000313" key="3">
    <source>
        <dbReference type="EMBL" id="KAF7216418.1"/>
    </source>
</evidence>
<feature type="compositionally biased region" description="Basic and acidic residues" evidence="2">
    <location>
        <begin position="60"/>
        <end position="72"/>
    </location>
</feature>
<reference evidence="3" key="1">
    <citation type="submission" date="2020-03" db="EMBL/GenBank/DDBJ databases">
        <title>Intra-Species Differences in Population Size shape Life History and Genome Evolution.</title>
        <authorList>
            <person name="Willemsen D."/>
            <person name="Cui R."/>
            <person name="Valenzano D.R."/>
        </authorList>
    </citation>
    <scope>NUCLEOTIDE SEQUENCE</scope>
    <source>
        <strain evidence="3">GRZ</strain>
        <tissue evidence="3">Whole</tissue>
    </source>
</reference>
<organism evidence="3 4">
    <name type="scientific">Nothobranchius furzeri</name>
    <name type="common">Turquoise killifish</name>
    <dbReference type="NCBI Taxonomy" id="105023"/>
    <lineage>
        <taxon>Eukaryota</taxon>
        <taxon>Metazoa</taxon>
        <taxon>Chordata</taxon>
        <taxon>Craniata</taxon>
        <taxon>Vertebrata</taxon>
        <taxon>Euteleostomi</taxon>
        <taxon>Actinopterygii</taxon>
        <taxon>Neopterygii</taxon>
        <taxon>Teleostei</taxon>
        <taxon>Neoteleostei</taxon>
        <taxon>Acanthomorphata</taxon>
        <taxon>Ovalentaria</taxon>
        <taxon>Atherinomorphae</taxon>
        <taxon>Cyprinodontiformes</taxon>
        <taxon>Nothobranchiidae</taxon>
        <taxon>Nothobranchius</taxon>
    </lineage>
</organism>
<feature type="compositionally biased region" description="Polar residues" evidence="2">
    <location>
        <begin position="211"/>
        <end position="223"/>
    </location>
</feature>
<feature type="region of interest" description="Disordered" evidence="2">
    <location>
        <begin position="151"/>
        <end position="178"/>
    </location>
</feature>
<name>A0A9D2YA67_NOTFU</name>
<evidence type="ECO:0000256" key="2">
    <source>
        <dbReference type="SAM" id="MobiDB-lite"/>
    </source>
</evidence>
<proteinExistence type="predicted"/>